<dbReference type="InterPro" id="IPR003650">
    <property type="entry name" value="Orange_dom"/>
</dbReference>
<organism evidence="10">
    <name type="scientific">Anopheles aquasalis</name>
    <name type="common">Malaria mosquito</name>
    <dbReference type="NCBI Taxonomy" id="42839"/>
    <lineage>
        <taxon>Eukaryota</taxon>
        <taxon>Metazoa</taxon>
        <taxon>Ecdysozoa</taxon>
        <taxon>Arthropoda</taxon>
        <taxon>Hexapoda</taxon>
        <taxon>Insecta</taxon>
        <taxon>Pterygota</taxon>
        <taxon>Neoptera</taxon>
        <taxon>Endopterygota</taxon>
        <taxon>Diptera</taxon>
        <taxon>Nematocera</taxon>
        <taxon>Culicoidea</taxon>
        <taxon>Culicidae</taxon>
        <taxon>Anophelinae</taxon>
        <taxon>Anopheles</taxon>
    </lineage>
</organism>
<sequence length="396" mass="43046">MVTGVGATQQVAGSPATTQIPPAEPVKRSSSDNRRSNKPIMEKRRRARINNCLNELKALILDAMKKDPARHSKLEKADILEMTVKHLENLQRQQSAMSQATDPSVMNKFKAGFNECAQEVGRFPEIDPLVKRRLMQHLSNCINGVKAETLSKRHHHQQQSSPAGSQAPLHILPSPPSSPEQHHHHYGAATTSSSASGASHHHLSPLSAIQTGNGSVYMTNGVGGSSVQLIPTKLPNGSLAFVLPQSAPVAPVPMLVPIPTRTASTGSASSSHSGSSSSLYDRVSRDHATSPYHAPPSPANSNYEPMECQSVQPHHQYYLQQQQQQQQHQQQQQQQQQSFSTSSSSSSSSSSSGSSSGSPDSPLSLVMKKPYHDDVDEDDQDMKQEDDDGKACWRPW</sequence>
<evidence type="ECO:0000256" key="6">
    <source>
        <dbReference type="ARBA" id="ARBA00023242"/>
    </source>
</evidence>
<dbReference type="Gene3D" id="6.10.250.980">
    <property type="match status" value="1"/>
</dbReference>
<feature type="compositionally biased region" description="Basic and acidic residues" evidence="7">
    <location>
        <begin position="25"/>
        <end position="35"/>
    </location>
</feature>
<evidence type="ECO:0000256" key="3">
    <source>
        <dbReference type="ARBA" id="ARBA00023015"/>
    </source>
</evidence>
<evidence type="ECO:0000259" key="9">
    <source>
        <dbReference type="PROSITE" id="PS51054"/>
    </source>
</evidence>
<evidence type="ECO:0000256" key="5">
    <source>
        <dbReference type="ARBA" id="ARBA00023163"/>
    </source>
</evidence>
<reference evidence="10" key="1">
    <citation type="submission" date="2013-07" db="EMBL/GenBank/DDBJ databases">
        <title>Transcriptome sequencing and developmental regulation of gene expression in Anopheles aquasalis.</title>
        <authorList>
            <consortium name="Brazilian Malaria Network (MCT/CNPq/MS/SCTIE/DECIT/PRONEX 555648/2009-5) and Research Network on Bioactive Molecules from Arthropod Vectors (NAP-MOBIARVE"/>
            <consortium name="University of Sao Paulo)"/>
            <person name="Marinotti O."/>
            <person name="Ribeiro J.M.C."/>
            <person name="Costa-da-Silva A.L."/>
            <person name="Silva M.C.P."/>
            <person name="Lopes A.R."/>
            <person name="Barros M.S."/>
            <person name="Sa-Nunes A."/>
            <person name="Konjin B.B."/>
            <person name="Carvalho E."/>
            <person name="Suesdek L."/>
            <person name="Silva-Neto M.A.C."/>
            <person name="Capurro M.L."/>
        </authorList>
    </citation>
    <scope>NUCLEOTIDE SEQUENCE</scope>
    <source>
        <tissue evidence="10">Whole body</tissue>
    </source>
</reference>
<feature type="region of interest" description="Disordered" evidence="7">
    <location>
        <begin position="262"/>
        <end position="306"/>
    </location>
</feature>
<dbReference type="InterPro" id="IPR050370">
    <property type="entry name" value="HES_HEY"/>
</dbReference>
<dbReference type="PROSITE" id="PS50888">
    <property type="entry name" value="BHLH"/>
    <property type="match status" value="1"/>
</dbReference>
<dbReference type="Pfam" id="PF07527">
    <property type="entry name" value="Hairy_orange"/>
    <property type="match status" value="1"/>
</dbReference>
<feature type="compositionally biased region" description="Polar residues" evidence="7">
    <location>
        <begin position="1"/>
        <end position="20"/>
    </location>
</feature>
<keyword evidence="4" id="KW-0238">DNA-binding</keyword>
<keyword evidence="5" id="KW-0804">Transcription</keyword>
<dbReference type="PROSITE" id="PS51054">
    <property type="entry name" value="ORANGE"/>
    <property type="match status" value="1"/>
</dbReference>
<evidence type="ECO:0000313" key="10">
    <source>
        <dbReference type="EMBL" id="JAA98235.1"/>
    </source>
</evidence>
<dbReference type="SMART" id="SM00353">
    <property type="entry name" value="HLH"/>
    <property type="match status" value="1"/>
</dbReference>
<feature type="domain" description="BHLH" evidence="8">
    <location>
        <begin position="33"/>
        <end position="90"/>
    </location>
</feature>
<dbReference type="SMART" id="SM00511">
    <property type="entry name" value="ORANGE"/>
    <property type="match status" value="1"/>
</dbReference>
<dbReference type="Pfam" id="PF00010">
    <property type="entry name" value="HLH"/>
    <property type="match status" value="1"/>
</dbReference>
<dbReference type="VEuPathDB" id="VectorBase:AAQUA_006655"/>
<protein>
    <submittedName>
        <fullName evidence="10">Putative deadpan</fullName>
    </submittedName>
</protein>
<dbReference type="GO" id="GO:1990837">
    <property type="term" value="F:sequence-specific double-stranded DNA binding"/>
    <property type="evidence" value="ECO:0007669"/>
    <property type="project" value="UniProtKB-ARBA"/>
</dbReference>
<feature type="compositionally biased region" description="Low complexity" evidence="7">
    <location>
        <begin position="262"/>
        <end position="278"/>
    </location>
</feature>
<evidence type="ECO:0000256" key="2">
    <source>
        <dbReference type="ARBA" id="ARBA00022473"/>
    </source>
</evidence>
<evidence type="ECO:0000256" key="1">
    <source>
        <dbReference type="ARBA" id="ARBA00004123"/>
    </source>
</evidence>
<accession>T1DMX7</accession>
<proteinExistence type="evidence at transcript level"/>
<dbReference type="GO" id="GO:0006355">
    <property type="term" value="P:regulation of DNA-templated transcription"/>
    <property type="evidence" value="ECO:0007669"/>
    <property type="project" value="InterPro"/>
</dbReference>
<keyword evidence="2" id="KW-0217">Developmental protein</keyword>
<comment type="subcellular location">
    <subcellularLocation>
        <location evidence="1">Nucleus</location>
    </subcellularLocation>
</comment>
<dbReference type="PANTHER" id="PTHR10985">
    <property type="entry name" value="BASIC HELIX-LOOP-HELIX TRANSCRIPTION FACTOR, HES-RELATED"/>
    <property type="match status" value="1"/>
</dbReference>
<feature type="compositionally biased region" description="Low complexity" evidence="7">
    <location>
        <begin position="320"/>
        <end position="358"/>
    </location>
</feature>
<feature type="compositionally biased region" description="Acidic residues" evidence="7">
    <location>
        <begin position="374"/>
        <end position="388"/>
    </location>
</feature>
<dbReference type="InterPro" id="IPR036638">
    <property type="entry name" value="HLH_DNA-bd_sf"/>
</dbReference>
<feature type="region of interest" description="Disordered" evidence="7">
    <location>
        <begin position="318"/>
        <end position="396"/>
    </location>
</feature>
<dbReference type="CDD" id="cd18913">
    <property type="entry name" value="bHLH-O_hairy_like"/>
    <property type="match status" value="1"/>
</dbReference>
<keyword evidence="6" id="KW-0539">Nucleus</keyword>
<dbReference type="SUPFAM" id="SSF47459">
    <property type="entry name" value="HLH, helix-loop-helix DNA-binding domain"/>
    <property type="match status" value="1"/>
</dbReference>
<evidence type="ECO:0000256" key="7">
    <source>
        <dbReference type="SAM" id="MobiDB-lite"/>
    </source>
</evidence>
<dbReference type="SUPFAM" id="SSF158457">
    <property type="entry name" value="Orange domain-like"/>
    <property type="match status" value="1"/>
</dbReference>
<dbReference type="InterPro" id="IPR011598">
    <property type="entry name" value="bHLH_dom"/>
</dbReference>
<evidence type="ECO:0000259" key="8">
    <source>
        <dbReference type="PROSITE" id="PS50888"/>
    </source>
</evidence>
<dbReference type="EMBL" id="GAMD01003355">
    <property type="protein sequence ID" value="JAA98235.1"/>
    <property type="molecule type" value="mRNA"/>
</dbReference>
<dbReference type="Gene3D" id="4.10.280.10">
    <property type="entry name" value="Helix-loop-helix DNA-binding domain"/>
    <property type="match status" value="1"/>
</dbReference>
<keyword evidence="3" id="KW-0805">Transcription regulation</keyword>
<feature type="domain" description="Orange" evidence="9">
    <location>
        <begin position="109"/>
        <end position="138"/>
    </location>
</feature>
<feature type="region of interest" description="Disordered" evidence="7">
    <location>
        <begin position="150"/>
        <end position="207"/>
    </location>
</feature>
<dbReference type="GO" id="GO:0005634">
    <property type="term" value="C:nucleus"/>
    <property type="evidence" value="ECO:0007669"/>
    <property type="project" value="UniProtKB-SubCell"/>
</dbReference>
<dbReference type="AlphaFoldDB" id="T1DMX7"/>
<dbReference type="GO" id="GO:0046983">
    <property type="term" value="F:protein dimerization activity"/>
    <property type="evidence" value="ECO:0007669"/>
    <property type="project" value="InterPro"/>
</dbReference>
<feature type="compositionally biased region" description="Low complexity" evidence="7">
    <location>
        <begin position="187"/>
        <end position="207"/>
    </location>
</feature>
<dbReference type="FunFam" id="4.10.280.10:FF:000009">
    <property type="entry name" value="Transcription factor HES-1"/>
    <property type="match status" value="1"/>
</dbReference>
<name>T1DMX7_ANOAQ</name>
<evidence type="ECO:0000256" key="4">
    <source>
        <dbReference type="ARBA" id="ARBA00023125"/>
    </source>
</evidence>
<feature type="region of interest" description="Disordered" evidence="7">
    <location>
        <begin position="1"/>
        <end position="46"/>
    </location>
</feature>